<protein>
    <recommendedName>
        <fullName evidence="3">CCDC92/74 N-terminal domain-containing protein</fullName>
    </recommendedName>
</protein>
<organism evidence="4 5">
    <name type="scientific">Denticeps clupeoides</name>
    <name type="common">denticle herring</name>
    <dbReference type="NCBI Taxonomy" id="299321"/>
    <lineage>
        <taxon>Eukaryota</taxon>
        <taxon>Metazoa</taxon>
        <taxon>Chordata</taxon>
        <taxon>Craniata</taxon>
        <taxon>Vertebrata</taxon>
        <taxon>Euteleostomi</taxon>
        <taxon>Actinopterygii</taxon>
        <taxon>Neopterygii</taxon>
        <taxon>Teleostei</taxon>
        <taxon>Clupei</taxon>
        <taxon>Clupeiformes</taxon>
        <taxon>Denticipitoidei</taxon>
        <taxon>Denticipitidae</taxon>
        <taxon>Denticeps</taxon>
    </lineage>
</organism>
<dbReference type="Pfam" id="PF14916">
    <property type="entry name" value="CCDC92"/>
    <property type="match status" value="1"/>
</dbReference>
<gene>
    <name evidence="4" type="primary">ccdc92bb</name>
</gene>
<keyword evidence="5" id="KW-1185">Reference proteome</keyword>
<feature type="domain" description="CCDC92/74 N-terminal" evidence="3">
    <location>
        <begin position="8"/>
        <end position="57"/>
    </location>
</feature>
<dbReference type="Proteomes" id="UP000694580">
    <property type="component" value="Chromosome 6"/>
</dbReference>
<reference evidence="4 5" key="1">
    <citation type="submission" date="2020-06" db="EMBL/GenBank/DDBJ databases">
        <authorList>
            <consortium name="Wellcome Sanger Institute Data Sharing"/>
        </authorList>
    </citation>
    <scope>NUCLEOTIDE SEQUENCE [LARGE SCALE GENOMIC DNA]</scope>
</reference>
<feature type="compositionally biased region" description="Basic and acidic residues" evidence="2">
    <location>
        <begin position="274"/>
        <end position="283"/>
    </location>
</feature>
<dbReference type="GeneID" id="114792789"/>
<feature type="compositionally biased region" description="Basic and acidic residues" evidence="2">
    <location>
        <begin position="206"/>
        <end position="228"/>
    </location>
</feature>
<reference evidence="4" key="2">
    <citation type="submission" date="2025-08" db="UniProtKB">
        <authorList>
            <consortium name="Ensembl"/>
        </authorList>
    </citation>
    <scope>IDENTIFICATION</scope>
</reference>
<dbReference type="GeneTree" id="ENSGT00430000031027"/>
<keyword evidence="1" id="KW-0175">Coiled coil</keyword>
<dbReference type="Ensembl" id="ENSDCDT00010004042.1">
    <property type="protein sequence ID" value="ENSDCDP00010003891.1"/>
    <property type="gene ID" value="ENSDCDG00010001766.1"/>
</dbReference>
<evidence type="ECO:0000256" key="2">
    <source>
        <dbReference type="SAM" id="MobiDB-lite"/>
    </source>
</evidence>
<dbReference type="RefSeq" id="XP_028840060.1">
    <property type="nucleotide sequence ID" value="XM_028984227.1"/>
</dbReference>
<dbReference type="InterPro" id="IPR040370">
    <property type="entry name" value="CCDC74A/CCDC74B/CCDC92"/>
</dbReference>
<evidence type="ECO:0000313" key="5">
    <source>
        <dbReference type="Proteomes" id="UP000694580"/>
    </source>
</evidence>
<name>A0AAY4A9L5_9TELE</name>
<feature type="compositionally biased region" description="Basic and acidic residues" evidence="2">
    <location>
        <begin position="249"/>
        <end position="264"/>
    </location>
</feature>
<evidence type="ECO:0000259" key="3">
    <source>
        <dbReference type="Pfam" id="PF14916"/>
    </source>
</evidence>
<sequence>MDTCALVQQVDSVDRSVAFLRQEHMLLIGGLQLEILHLKKRCAELSCEVNDRPPGRTQAAVDDECERLEARMQDMQTRLAARTCGVGGLRFELQRRATLASALQGRLRDEERRFLEELKRRGHKITALTRQLQQQTDTAAQLSLQLHNARFRLYHQHQDDGEEEDDEDEEELSEEGSQDSDWSLSAQASPEEVEEMQQSSVSVRCKRTEKVRECVPRERVLGPEEPRPMPDPALFLYPFRHRLLPSHTSLERLNREGDQSEGRRSRSRIPSPRSRVEPDTTEL</sequence>
<dbReference type="RefSeq" id="XP_028840061.1">
    <property type="nucleotide sequence ID" value="XM_028984228.1"/>
</dbReference>
<dbReference type="PANTHER" id="PTHR14882:SF3">
    <property type="entry name" value="COILED-COIL DOMAIN CONTAINING 92B"/>
    <property type="match status" value="1"/>
</dbReference>
<dbReference type="PANTHER" id="PTHR14882">
    <property type="entry name" value="COILED-COIL DOMAIN-CONTAINING 74A"/>
    <property type="match status" value="1"/>
</dbReference>
<accession>A0AAY4A9L5</accession>
<evidence type="ECO:0000313" key="4">
    <source>
        <dbReference type="Ensembl" id="ENSDCDP00010003891.1"/>
    </source>
</evidence>
<dbReference type="InterPro" id="IPR039496">
    <property type="entry name" value="CCDC92/74_N"/>
</dbReference>
<feature type="region of interest" description="Disordered" evidence="2">
    <location>
        <begin position="158"/>
        <end position="233"/>
    </location>
</feature>
<feature type="compositionally biased region" description="Acidic residues" evidence="2">
    <location>
        <begin position="160"/>
        <end position="178"/>
    </location>
</feature>
<feature type="region of interest" description="Disordered" evidence="2">
    <location>
        <begin position="246"/>
        <end position="283"/>
    </location>
</feature>
<dbReference type="AlphaFoldDB" id="A0AAY4A9L5"/>
<evidence type="ECO:0000256" key="1">
    <source>
        <dbReference type="ARBA" id="ARBA00023054"/>
    </source>
</evidence>
<reference evidence="4" key="3">
    <citation type="submission" date="2025-09" db="UniProtKB">
        <authorList>
            <consortium name="Ensembl"/>
        </authorList>
    </citation>
    <scope>IDENTIFICATION</scope>
</reference>
<proteinExistence type="predicted"/>
<dbReference type="RefSeq" id="XP_028840063.1">
    <property type="nucleotide sequence ID" value="XM_028984230.1"/>
</dbReference>